<proteinExistence type="predicted"/>
<gene>
    <name evidence="2" type="primary">PKIA</name>
</gene>
<reference evidence="2" key="1">
    <citation type="submission" date="2025-08" db="UniProtKB">
        <authorList>
            <consortium name="RefSeq"/>
        </authorList>
    </citation>
    <scope>IDENTIFICATION</scope>
</reference>
<protein>
    <submittedName>
        <fullName evidence="2">cAMP-dependent protein kinase inhibitor alpha isoform X1</fullName>
    </submittedName>
</protein>
<dbReference type="GO" id="GO:0004860">
    <property type="term" value="F:protein kinase inhibitor activity"/>
    <property type="evidence" value="ECO:0007669"/>
    <property type="project" value="UniProtKB-KW"/>
</dbReference>
<evidence type="ECO:0000313" key="1">
    <source>
        <dbReference type="Proteomes" id="UP001652580"/>
    </source>
</evidence>
<accession>A0ABM3SEL1</accession>
<name>A0ABM3SEL1_BALAC</name>
<dbReference type="RefSeq" id="XP_057388285.1">
    <property type="nucleotide sequence ID" value="XM_057532302.1"/>
</dbReference>
<dbReference type="GeneID" id="102998908"/>
<organism evidence="1 2">
    <name type="scientific">Balaenoptera acutorostrata</name>
    <name type="common">Common minke whale</name>
    <name type="synonym">Balaena rostrata</name>
    <dbReference type="NCBI Taxonomy" id="9767"/>
    <lineage>
        <taxon>Eukaryota</taxon>
        <taxon>Metazoa</taxon>
        <taxon>Chordata</taxon>
        <taxon>Craniata</taxon>
        <taxon>Vertebrata</taxon>
        <taxon>Euteleostomi</taxon>
        <taxon>Mammalia</taxon>
        <taxon>Eutheria</taxon>
        <taxon>Laurasiatheria</taxon>
        <taxon>Artiodactyla</taxon>
        <taxon>Whippomorpha</taxon>
        <taxon>Cetacea</taxon>
        <taxon>Mysticeti</taxon>
        <taxon>Balaenopteridae</taxon>
        <taxon>Balaenoptera</taxon>
    </lineage>
</organism>
<evidence type="ECO:0000313" key="2">
    <source>
        <dbReference type="RefSeq" id="XP_057388285.1"/>
    </source>
</evidence>
<keyword evidence="2" id="KW-0649">Protein kinase inhibitor</keyword>
<keyword evidence="1" id="KW-1185">Reference proteome</keyword>
<sequence length="82" mass="9077">MRPELGGGSSCCSWQVGWGPAELTTHRPGAAALRPRGSRRRGHALIRSLRRSSLNFLRRIILNSLTVHRSSFFKGPKMGALH</sequence>
<dbReference type="Proteomes" id="UP001652580">
    <property type="component" value="Chromosome 17"/>
</dbReference>